<gene>
    <name evidence="1" type="ORF">ACFQE6_10840</name>
</gene>
<evidence type="ECO:0000313" key="1">
    <source>
        <dbReference type="EMBL" id="MFC6765463.1"/>
    </source>
</evidence>
<protein>
    <submittedName>
        <fullName evidence="1">Uncharacterized protein</fullName>
    </submittedName>
</protein>
<proteinExistence type="predicted"/>
<organism evidence="1 2">
    <name type="scientific">Natrinema soli</name>
    <dbReference type="NCBI Taxonomy" id="1930624"/>
    <lineage>
        <taxon>Archaea</taxon>
        <taxon>Methanobacteriati</taxon>
        <taxon>Methanobacteriota</taxon>
        <taxon>Stenosarchaea group</taxon>
        <taxon>Halobacteria</taxon>
        <taxon>Halobacteriales</taxon>
        <taxon>Natrialbaceae</taxon>
        <taxon>Natrinema</taxon>
    </lineage>
</organism>
<sequence length="40" mass="4621">MADYDLVRMPGDMNATQYEAIDKELEAPVEFDLRETTEVN</sequence>
<accession>A0ABD5SKB2</accession>
<dbReference type="RefSeq" id="WP_273738482.1">
    <property type="nucleotide sequence ID" value="NZ_JAQIVI010000149.1"/>
</dbReference>
<keyword evidence="2" id="KW-1185">Reference proteome</keyword>
<evidence type="ECO:0000313" key="2">
    <source>
        <dbReference type="Proteomes" id="UP001596383"/>
    </source>
</evidence>
<dbReference type="EMBL" id="JBHSWV010000149">
    <property type="protein sequence ID" value="MFC6765463.1"/>
    <property type="molecule type" value="Genomic_DNA"/>
</dbReference>
<comment type="caution">
    <text evidence="1">The sequence shown here is derived from an EMBL/GenBank/DDBJ whole genome shotgun (WGS) entry which is preliminary data.</text>
</comment>
<dbReference type="Proteomes" id="UP001596383">
    <property type="component" value="Unassembled WGS sequence"/>
</dbReference>
<reference evidence="1 2" key="1">
    <citation type="journal article" date="2019" name="Int. J. Syst. Evol. Microbiol.">
        <title>The Global Catalogue of Microorganisms (GCM) 10K type strain sequencing project: providing services to taxonomists for standard genome sequencing and annotation.</title>
        <authorList>
            <consortium name="The Broad Institute Genomics Platform"/>
            <consortium name="The Broad Institute Genome Sequencing Center for Infectious Disease"/>
            <person name="Wu L."/>
            <person name="Ma J."/>
        </authorList>
    </citation>
    <scope>NUCLEOTIDE SEQUENCE [LARGE SCALE GENOMIC DNA]</scope>
    <source>
        <strain evidence="1 2">LMG 29247</strain>
    </source>
</reference>
<dbReference type="AlphaFoldDB" id="A0ABD5SKB2"/>
<name>A0ABD5SKB2_9EURY</name>